<dbReference type="HOGENOM" id="CLU_2452975_0_0_0"/>
<protein>
    <submittedName>
        <fullName evidence="1">Uncharacterized protein</fullName>
    </submittedName>
</protein>
<dbReference type="AlphaFoldDB" id="F8L3L4"/>
<proteinExistence type="predicted"/>
<name>F8L3L4_SIMNZ</name>
<dbReference type="Proteomes" id="UP000000496">
    <property type="component" value="Chromosome gsn.131"/>
</dbReference>
<accession>F8L3L4</accession>
<dbReference type="OrthoDB" id="9877853at2"/>
<gene>
    <name evidence="1" type="ordered locus">SNE_A19960</name>
</gene>
<dbReference type="EMBL" id="FR872582">
    <property type="protein sequence ID" value="CCB89873.1"/>
    <property type="molecule type" value="Genomic_DNA"/>
</dbReference>
<dbReference type="KEGG" id="sng:SNE_A19960"/>
<evidence type="ECO:0000313" key="2">
    <source>
        <dbReference type="Proteomes" id="UP000000496"/>
    </source>
</evidence>
<evidence type="ECO:0000313" key="1">
    <source>
        <dbReference type="EMBL" id="CCB89873.1"/>
    </source>
</evidence>
<reference key="1">
    <citation type="journal article" date="2011" name="Mol. Biol. Evol.">
        <title>Unity in variety -- the pan-genome of the Chlamydiae.</title>
        <authorList>
            <person name="Collingro A."/>
            <person name="Tischler P."/>
            <person name="Weinmaier T."/>
            <person name="Penz T."/>
            <person name="Heinz E."/>
            <person name="Brunham R.C."/>
            <person name="Read T.D."/>
            <person name="Bavoil P.M."/>
            <person name="Sachse K."/>
            <person name="Kahane S."/>
            <person name="Friedman M.G."/>
            <person name="Rattei T."/>
            <person name="Myers G.S.A."/>
            <person name="Horn M."/>
        </authorList>
    </citation>
    <scope>NUCLEOTIDE SEQUENCE</scope>
    <source>
        <strain>Z</strain>
    </source>
</reference>
<sequence length="89" mass="9670">MSGDYPWTKEALGTRLTFITLIKKYSALQAAVVCQVRNVASSISAATPGKFLLLQFSMSQVTQVGDSISNLISQVNTMINNSVRNQKTS</sequence>
<organism evidence="1 2">
    <name type="scientific">Simkania negevensis (strain ATCC VR-1471 / DSM 27360 / Z)</name>
    <dbReference type="NCBI Taxonomy" id="331113"/>
    <lineage>
        <taxon>Bacteria</taxon>
        <taxon>Pseudomonadati</taxon>
        <taxon>Chlamydiota</taxon>
        <taxon>Chlamydiia</taxon>
        <taxon>Parachlamydiales</taxon>
        <taxon>Simkaniaceae</taxon>
        <taxon>Simkania</taxon>
    </lineage>
</organism>
<keyword evidence="2" id="KW-1185">Reference proteome</keyword>
<dbReference type="STRING" id="331113.SNE_A19960"/>
<dbReference type="RefSeq" id="WP_013944339.1">
    <property type="nucleotide sequence ID" value="NC_015713.1"/>
</dbReference>
<reference evidence="1 2" key="2">
    <citation type="journal article" date="2011" name="Mol. Biol. Evol.">
        <title>Unity in variety--the pan-genome of the Chlamydiae.</title>
        <authorList>
            <person name="Collingro A."/>
            <person name="Tischler P."/>
            <person name="Weinmaier T."/>
            <person name="Penz T."/>
            <person name="Heinz E."/>
            <person name="Brunham R.C."/>
            <person name="Read T.D."/>
            <person name="Bavoil P.M."/>
            <person name="Sachse K."/>
            <person name="Kahane S."/>
            <person name="Friedman M.G."/>
            <person name="Rattei T."/>
            <person name="Myers G.S."/>
            <person name="Horn M."/>
        </authorList>
    </citation>
    <scope>NUCLEOTIDE SEQUENCE [LARGE SCALE GENOMIC DNA]</scope>
    <source>
        <strain evidence="2">ATCC VR-1471 / Z</strain>
    </source>
</reference>